<evidence type="ECO:0000256" key="1">
    <source>
        <dbReference type="ARBA" id="ARBA00004167"/>
    </source>
</evidence>
<keyword evidence="13" id="KW-0472">Membrane</keyword>
<evidence type="ECO:0000256" key="6">
    <source>
        <dbReference type="ARBA" id="ARBA00022553"/>
    </source>
</evidence>
<dbReference type="PROSITE" id="PS00108">
    <property type="entry name" value="PROTEIN_KINASE_ST"/>
    <property type="match status" value="1"/>
</dbReference>
<dbReference type="OMA" id="MNEIVFH"/>
<name>M4C8F0_BRACM</name>
<feature type="compositionally biased region" description="Polar residues" evidence="18">
    <location>
        <begin position="102"/>
        <end position="118"/>
    </location>
</feature>
<dbReference type="Proteomes" id="UP000011750">
    <property type="component" value="Chromosome A03"/>
</dbReference>
<evidence type="ECO:0000256" key="7">
    <source>
        <dbReference type="ARBA" id="ARBA00022679"/>
    </source>
</evidence>
<feature type="binding site" evidence="16">
    <location>
        <position position="188"/>
    </location>
    <ligand>
        <name>ATP</name>
        <dbReference type="ChEBI" id="CHEBI:30616"/>
    </ligand>
</feature>
<evidence type="ECO:0000256" key="9">
    <source>
        <dbReference type="ARBA" id="ARBA00022741"/>
    </source>
</evidence>
<dbReference type="Pfam" id="PF07714">
    <property type="entry name" value="PK_Tyr_Ser-Thr"/>
    <property type="match status" value="1"/>
</dbReference>
<dbReference type="EC" id="2.7.11.1" evidence="3"/>
<dbReference type="InParanoid" id="M4C8F0"/>
<dbReference type="Gene3D" id="1.10.510.10">
    <property type="entry name" value="Transferase(Phosphotransferase) domain 1"/>
    <property type="match status" value="1"/>
</dbReference>
<dbReference type="InterPro" id="IPR011009">
    <property type="entry name" value="Kinase-like_dom_sf"/>
</dbReference>
<dbReference type="EnsemblPlants" id="Bra000478.1">
    <property type="protein sequence ID" value="Bra000478.1-P"/>
    <property type="gene ID" value="Bra000478"/>
</dbReference>
<comment type="similarity">
    <text evidence="17">Belongs to the protein kinase superfamily.</text>
</comment>
<dbReference type="PROSITE" id="PS00107">
    <property type="entry name" value="PROTEIN_KINASE_ATP"/>
    <property type="match status" value="1"/>
</dbReference>
<dbReference type="AlphaFoldDB" id="M4C8F0"/>
<feature type="region of interest" description="Disordered" evidence="18">
    <location>
        <begin position="13"/>
        <end position="42"/>
    </location>
</feature>
<dbReference type="PANTHER" id="PTHR45621">
    <property type="entry name" value="OS01G0588500 PROTEIN-RELATED"/>
    <property type="match status" value="1"/>
</dbReference>
<dbReference type="GO" id="GO:0005886">
    <property type="term" value="C:plasma membrane"/>
    <property type="evidence" value="ECO:0007669"/>
    <property type="project" value="UniProtKB-SubCell"/>
</dbReference>
<reference evidence="20 21" key="1">
    <citation type="journal article" date="2011" name="Nat. Genet.">
        <title>The genome of the mesopolyploid crop species Brassica rapa.</title>
        <authorList>
            <consortium name="Brassica rapa Genome Sequencing Project Consortium"/>
            <person name="Wang X."/>
            <person name="Wang H."/>
            <person name="Wang J."/>
            <person name="Sun R."/>
            <person name="Wu J."/>
            <person name="Liu S."/>
            <person name="Bai Y."/>
            <person name="Mun J.H."/>
            <person name="Bancroft I."/>
            <person name="Cheng F."/>
            <person name="Huang S."/>
            <person name="Li X."/>
            <person name="Hua W."/>
            <person name="Wang J."/>
            <person name="Wang X."/>
            <person name="Freeling M."/>
            <person name="Pires J.C."/>
            <person name="Paterson A.H."/>
            <person name="Chalhoub B."/>
            <person name="Wang B."/>
            <person name="Hayward A."/>
            <person name="Sharpe A.G."/>
            <person name="Park B.S."/>
            <person name="Weisshaar B."/>
            <person name="Liu B."/>
            <person name="Li B."/>
            <person name="Liu B."/>
            <person name="Tong C."/>
            <person name="Song C."/>
            <person name="Duran C."/>
            <person name="Peng C."/>
            <person name="Geng C."/>
            <person name="Koh C."/>
            <person name="Lin C."/>
            <person name="Edwards D."/>
            <person name="Mu D."/>
            <person name="Shen D."/>
            <person name="Soumpourou E."/>
            <person name="Li F."/>
            <person name="Fraser F."/>
            <person name="Conant G."/>
            <person name="Lassalle G."/>
            <person name="King G.J."/>
            <person name="Bonnema G."/>
            <person name="Tang H."/>
            <person name="Wang H."/>
            <person name="Belcram H."/>
            <person name="Zhou H."/>
            <person name="Hirakawa H."/>
            <person name="Abe H."/>
            <person name="Guo H."/>
            <person name="Wang H."/>
            <person name="Jin H."/>
            <person name="Parkin I.A."/>
            <person name="Batley J."/>
            <person name="Kim J.S."/>
            <person name="Just J."/>
            <person name="Li J."/>
            <person name="Xu J."/>
            <person name="Deng J."/>
            <person name="Kim J.A."/>
            <person name="Li J."/>
            <person name="Yu J."/>
            <person name="Meng J."/>
            <person name="Wang J."/>
            <person name="Min J."/>
            <person name="Poulain J."/>
            <person name="Wang J."/>
            <person name="Hatakeyama K."/>
            <person name="Wu K."/>
            <person name="Wang L."/>
            <person name="Fang L."/>
            <person name="Trick M."/>
            <person name="Links M.G."/>
            <person name="Zhao M."/>
            <person name="Jin M."/>
            <person name="Ramchiary N."/>
            <person name="Drou N."/>
            <person name="Berkman P.J."/>
            <person name="Cai Q."/>
            <person name="Huang Q."/>
            <person name="Li R."/>
            <person name="Tabata S."/>
            <person name="Cheng S."/>
            <person name="Zhang S."/>
            <person name="Zhang S."/>
            <person name="Huang S."/>
            <person name="Sato S."/>
            <person name="Sun S."/>
            <person name="Kwon S.J."/>
            <person name="Choi S.R."/>
            <person name="Lee T.H."/>
            <person name="Fan W."/>
            <person name="Zhao X."/>
            <person name="Tan X."/>
            <person name="Xu X."/>
            <person name="Wang Y."/>
            <person name="Qiu Y."/>
            <person name="Yin Y."/>
            <person name="Li Y."/>
            <person name="Du Y."/>
            <person name="Liao Y."/>
            <person name="Lim Y."/>
            <person name="Narusaka Y."/>
            <person name="Wang Y."/>
            <person name="Wang Z."/>
            <person name="Li Z."/>
            <person name="Wang Z."/>
            <person name="Xiong Z."/>
            <person name="Zhang Z."/>
        </authorList>
    </citation>
    <scope>NUCLEOTIDE SEQUENCE [LARGE SCALE GENOMIC DNA]</scope>
    <source>
        <strain evidence="20 21">cv. Chiifu-401-42</strain>
    </source>
</reference>
<evidence type="ECO:0000256" key="4">
    <source>
        <dbReference type="ARBA" id="ARBA00022475"/>
    </source>
</evidence>
<protein>
    <recommendedName>
        <fullName evidence="3">non-specific serine/threonine protein kinase</fullName>
        <ecNumber evidence="3">2.7.11.1</ecNumber>
    </recommendedName>
</protein>
<feature type="region of interest" description="Disordered" evidence="18">
    <location>
        <begin position="439"/>
        <end position="480"/>
    </location>
</feature>
<comment type="subcellular location">
    <subcellularLocation>
        <location evidence="2">Cell membrane</location>
    </subcellularLocation>
    <subcellularLocation>
        <location evidence="1">Membrane</location>
        <topology evidence="1">Single-pass membrane protein</topology>
    </subcellularLocation>
</comment>
<feature type="region of interest" description="Disordered" evidence="18">
    <location>
        <begin position="89"/>
        <end position="118"/>
    </location>
</feature>
<evidence type="ECO:0000256" key="18">
    <source>
        <dbReference type="SAM" id="MobiDB-lite"/>
    </source>
</evidence>
<evidence type="ECO:0000256" key="14">
    <source>
        <dbReference type="ARBA" id="ARBA00047899"/>
    </source>
</evidence>
<dbReference type="GO" id="GO:0005524">
    <property type="term" value="F:ATP binding"/>
    <property type="evidence" value="ECO:0007669"/>
    <property type="project" value="UniProtKB-UniRule"/>
</dbReference>
<evidence type="ECO:0000313" key="21">
    <source>
        <dbReference type="Proteomes" id="UP000011750"/>
    </source>
</evidence>
<dbReference type="PROSITE" id="PS50011">
    <property type="entry name" value="PROTEIN_KINASE_DOM"/>
    <property type="match status" value="1"/>
</dbReference>
<evidence type="ECO:0000256" key="5">
    <source>
        <dbReference type="ARBA" id="ARBA00022527"/>
    </source>
</evidence>
<dbReference type="InterPro" id="IPR050823">
    <property type="entry name" value="Plant_Ser_Thr_Prot_Kinase"/>
</dbReference>
<evidence type="ECO:0000313" key="20">
    <source>
        <dbReference type="EnsemblPlants" id="Bra000478.1-P"/>
    </source>
</evidence>
<keyword evidence="8" id="KW-0812">Transmembrane</keyword>
<keyword evidence="4" id="KW-1003">Cell membrane</keyword>
<proteinExistence type="inferred from homology"/>
<dbReference type="InterPro" id="IPR001245">
    <property type="entry name" value="Ser-Thr/Tyr_kinase_cat_dom"/>
</dbReference>
<dbReference type="Gramene" id="Bra000478.1">
    <property type="protein sequence ID" value="Bra000478.1-P"/>
    <property type="gene ID" value="Bra000478"/>
</dbReference>
<evidence type="ECO:0000256" key="11">
    <source>
        <dbReference type="ARBA" id="ARBA00022840"/>
    </source>
</evidence>
<sequence>MVRKGRLTAHYREMFGEPGSRLDPSSSSAPGSSGQETVPETQWGIDNCLASDVTDTIKGYFSMAHPNWKMTPHYVRKTWFKIYAVKAESPSNTGASPKYMSSEANDTQSMGSKCSSVSVRTSPRTEGEILQSPNLKCFSFAELKAATRNFRLYSVLGEGGFGCVFKGWIDEESLTASKPGTGMVIAVKRLNIEGWQGHQEWLAEVNYLGRLSHPNLVKLIGYCLEDEHHLLVYEFMPCGSLENHLFRRGSYFEPLSWNIRLKIALGCAKGLAFLHSAETQVIYRDFKTSNILLDSNYNAKLSDFGLAKDGPTGDNSHVSTRVIGTYGYVDPGYLLNGHLTTKSDVYSYGVVLLEMLSGRKVVDNNRPPREQKLVDWAKPLLANKKKVSRVIDNRIRDQISVKEAHKVATQVFRCLDVDKNQRPNMNEIVFHLENIQASREEGGNKTEKRMRRRRDSCAHQTGVGGIATAYPRPSASPLFV</sequence>
<keyword evidence="6" id="KW-0597">Phosphoprotein</keyword>
<evidence type="ECO:0000256" key="17">
    <source>
        <dbReference type="RuleBase" id="RU000304"/>
    </source>
</evidence>
<feature type="compositionally biased region" description="Low complexity" evidence="18">
    <location>
        <begin position="18"/>
        <end position="34"/>
    </location>
</feature>
<accession>M4C8F0</accession>
<dbReference type="eggNOG" id="KOG1187">
    <property type="taxonomic scope" value="Eukaryota"/>
</dbReference>
<dbReference type="STRING" id="51351.M4C8F0"/>
<dbReference type="InterPro" id="IPR008271">
    <property type="entry name" value="Ser/Thr_kinase_AS"/>
</dbReference>
<evidence type="ECO:0000256" key="15">
    <source>
        <dbReference type="ARBA" id="ARBA00048679"/>
    </source>
</evidence>
<evidence type="ECO:0000256" key="12">
    <source>
        <dbReference type="ARBA" id="ARBA00022989"/>
    </source>
</evidence>
<comment type="catalytic activity">
    <reaction evidence="15">
        <text>L-seryl-[protein] + ATP = O-phospho-L-seryl-[protein] + ADP + H(+)</text>
        <dbReference type="Rhea" id="RHEA:17989"/>
        <dbReference type="Rhea" id="RHEA-COMP:9863"/>
        <dbReference type="Rhea" id="RHEA-COMP:11604"/>
        <dbReference type="ChEBI" id="CHEBI:15378"/>
        <dbReference type="ChEBI" id="CHEBI:29999"/>
        <dbReference type="ChEBI" id="CHEBI:30616"/>
        <dbReference type="ChEBI" id="CHEBI:83421"/>
        <dbReference type="ChEBI" id="CHEBI:456216"/>
        <dbReference type="EC" id="2.7.11.1"/>
    </reaction>
</comment>
<dbReference type="FunFam" id="3.30.200.20:FF:000228">
    <property type="entry name" value="Serine/threonine-protein kinase BIK1"/>
    <property type="match status" value="1"/>
</dbReference>
<dbReference type="InterPro" id="IPR017441">
    <property type="entry name" value="Protein_kinase_ATP_BS"/>
</dbReference>
<keyword evidence="21" id="KW-1185">Reference proteome</keyword>
<dbReference type="SUPFAM" id="SSF56112">
    <property type="entry name" value="Protein kinase-like (PK-like)"/>
    <property type="match status" value="1"/>
</dbReference>
<evidence type="ECO:0000256" key="8">
    <source>
        <dbReference type="ARBA" id="ARBA00022692"/>
    </source>
</evidence>
<comment type="catalytic activity">
    <reaction evidence="14">
        <text>L-threonyl-[protein] + ATP = O-phospho-L-threonyl-[protein] + ADP + H(+)</text>
        <dbReference type="Rhea" id="RHEA:46608"/>
        <dbReference type="Rhea" id="RHEA-COMP:11060"/>
        <dbReference type="Rhea" id="RHEA-COMP:11605"/>
        <dbReference type="ChEBI" id="CHEBI:15378"/>
        <dbReference type="ChEBI" id="CHEBI:30013"/>
        <dbReference type="ChEBI" id="CHEBI:30616"/>
        <dbReference type="ChEBI" id="CHEBI:61977"/>
        <dbReference type="ChEBI" id="CHEBI:456216"/>
        <dbReference type="EC" id="2.7.11.1"/>
    </reaction>
</comment>
<feature type="domain" description="Protein kinase" evidence="19">
    <location>
        <begin position="150"/>
        <end position="434"/>
    </location>
</feature>
<evidence type="ECO:0000256" key="3">
    <source>
        <dbReference type="ARBA" id="ARBA00012513"/>
    </source>
</evidence>
<evidence type="ECO:0000256" key="16">
    <source>
        <dbReference type="PROSITE-ProRule" id="PRU10141"/>
    </source>
</evidence>
<evidence type="ECO:0000256" key="10">
    <source>
        <dbReference type="ARBA" id="ARBA00022777"/>
    </source>
</evidence>
<keyword evidence="5 17" id="KW-0723">Serine/threonine-protein kinase</keyword>
<dbReference type="Gene3D" id="3.30.200.20">
    <property type="entry name" value="Phosphorylase Kinase, domain 1"/>
    <property type="match status" value="1"/>
</dbReference>
<dbReference type="HOGENOM" id="CLU_000288_21_1_1"/>
<dbReference type="CDD" id="cd14066">
    <property type="entry name" value="STKc_IRAK"/>
    <property type="match status" value="1"/>
</dbReference>
<reference evidence="20" key="3">
    <citation type="submission" date="2023-03" db="UniProtKB">
        <authorList>
            <consortium name="EnsemblPlants"/>
        </authorList>
    </citation>
    <scope>IDENTIFICATION</scope>
    <source>
        <strain evidence="20">cv. Chiifu-401-42</strain>
    </source>
</reference>
<dbReference type="InterPro" id="IPR000719">
    <property type="entry name" value="Prot_kinase_dom"/>
</dbReference>
<evidence type="ECO:0000256" key="2">
    <source>
        <dbReference type="ARBA" id="ARBA00004236"/>
    </source>
</evidence>
<organism evidence="20 21">
    <name type="scientific">Brassica campestris</name>
    <name type="common">Field mustard</name>
    <dbReference type="NCBI Taxonomy" id="3711"/>
    <lineage>
        <taxon>Eukaryota</taxon>
        <taxon>Viridiplantae</taxon>
        <taxon>Streptophyta</taxon>
        <taxon>Embryophyta</taxon>
        <taxon>Tracheophyta</taxon>
        <taxon>Spermatophyta</taxon>
        <taxon>Magnoliopsida</taxon>
        <taxon>eudicotyledons</taxon>
        <taxon>Gunneridae</taxon>
        <taxon>Pentapetalae</taxon>
        <taxon>rosids</taxon>
        <taxon>malvids</taxon>
        <taxon>Brassicales</taxon>
        <taxon>Brassicaceae</taxon>
        <taxon>Brassiceae</taxon>
        <taxon>Brassica</taxon>
    </lineage>
</organism>
<keyword evidence="9 16" id="KW-0547">Nucleotide-binding</keyword>
<keyword evidence="7" id="KW-0808">Transferase</keyword>
<keyword evidence="11 16" id="KW-0067">ATP-binding</keyword>
<evidence type="ECO:0000259" key="19">
    <source>
        <dbReference type="PROSITE" id="PS50011"/>
    </source>
</evidence>
<keyword evidence="10" id="KW-0418">Kinase</keyword>
<keyword evidence="12" id="KW-1133">Transmembrane helix</keyword>
<evidence type="ECO:0000256" key="13">
    <source>
        <dbReference type="ARBA" id="ARBA00023136"/>
    </source>
</evidence>
<dbReference type="GO" id="GO:0004674">
    <property type="term" value="F:protein serine/threonine kinase activity"/>
    <property type="evidence" value="ECO:0007669"/>
    <property type="project" value="UniProtKB-KW"/>
</dbReference>
<reference evidence="20 21" key="2">
    <citation type="journal article" date="2018" name="Hortic Res">
        <title>Improved Brassica rapa reference genome by single-molecule sequencing and chromosome conformation capture technologies.</title>
        <authorList>
            <person name="Zhang L."/>
            <person name="Cai X."/>
            <person name="Wu J."/>
            <person name="Liu M."/>
            <person name="Grob S."/>
            <person name="Cheng F."/>
            <person name="Liang J."/>
            <person name="Cai C."/>
            <person name="Liu Z."/>
            <person name="Liu B."/>
            <person name="Wang F."/>
            <person name="Li S."/>
            <person name="Liu F."/>
            <person name="Li X."/>
            <person name="Cheng L."/>
            <person name="Yang W."/>
            <person name="Li M.H."/>
            <person name="Grossniklaus U."/>
            <person name="Zheng H."/>
            <person name="Wang X."/>
        </authorList>
    </citation>
    <scope>NUCLEOTIDE SEQUENCE [LARGE SCALE GENOMIC DNA]</scope>
    <source>
        <strain evidence="20 21">cv. Chiifu-401-42</strain>
    </source>
</reference>
<dbReference type="FunFam" id="1.10.510.10:FF:000035">
    <property type="entry name" value="Putative receptor-like serine/threonine-protein kinase"/>
    <property type="match status" value="1"/>
</dbReference>